<organism evidence="1 2">
    <name type="scientific">Paroceanicella profunda</name>
    <dbReference type="NCBI Taxonomy" id="2579971"/>
    <lineage>
        <taxon>Bacteria</taxon>
        <taxon>Pseudomonadati</taxon>
        <taxon>Pseudomonadota</taxon>
        <taxon>Alphaproteobacteria</taxon>
        <taxon>Rhodobacterales</taxon>
        <taxon>Paracoccaceae</taxon>
        <taxon>Paroceanicella</taxon>
    </lineage>
</organism>
<dbReference type="OrthoDB" id="9771057at2"/>
<dbReference type="Proteomes" id="UP000305888">
    <property type="component" value="Chromosome"/>
</dbReference>
<dbReference type="SUPFAM" id="SSF102705">
    <property type="entry name" value="NIF3 (NGG1p interacting factor 3)-like"/>
    <property type="match status" value="1"/>
</dbReference>
<evidence type="ECO:0000313" key="1">
    <source>
        <dbReference type="EMBL" id="QDL90911.1"/>
    </source>
</evidence>
<dbReference type="Gene3D" id="3.30.70.120">
    <property type="match status" value="1"/>
</dbReference>
<sequence length="144" mass="15949">MDVTASGRFTCEAGHRVHVQVPASRAEALLAEVLRHADLKWGDYDRVHFASAPGVQGFRSLPGGRNPATAEGMTVACTELSFFLPDRPGLLEAVLHGLYHAHPYEEPVIFVTPATRTLHVRGQDEDNPNRFWNRPTEDWVPPLG</sequence>
<evidence type="ECO:0000313" key="2">
    <source>
        <dbReference type="Proteomes" id="UP000305888"/>
    </source>
</evidence>
<name>A0A5B8FG94_9RHOB</name>
<dbReference type="AlphaFoldDB" id="A0A5B8FG94"/>
<gene>
    <name evidence="1" type="ORF">FDP22_03385</name>
</gene>
<dbReference type="RefSeq" id="WP_138577513.1">
    <property type="nucleotide sequence ID" value="NZ_CP040818.1"/>
</dbReference>
<dbReference type="InterPro" id="IPR015867">
    <property type="entry name" value="N-reg_PII/ATP_PRibTrfase_C"/>
</dbReference>
<dbReference type="KEGG" id="ppru:FDP22_03385"/>
<dbReference type="InterPro" id="IPR036069">
    <property type="entry name" value="DUF34/NIF3_sf"/>
</dbReference>
<accession>A0A5B8FG94</accession>
<proteinExistence type="predicted"/>
<keyword evidence="2" id="KW-1185">Reference proteome</keyword>
<dbReference type="EMBL" id="CP040818">
    <property type="protein sequence ID" value="QDL90911.1"/>
    <property type="molecule type" value="Genomic_DNA"/>
</dbReference>
<protein>
    <submittedName>
        <fullName evidence="1">Uncharacterized protein</fullName>
    </submittedName>
</protein>
<reference evidence="1 2" key="1">
    <citation type="submission" date="2019-06" db="EMBL/GenBank/DDBJ databases">
        <title>Genome sequence of Rhodobacteraceae bacterium D4M1.</title>
        <authorList>
            <person name="Cao J."/>
        </authorList>
    </citation>
    <scope>NUCLEOTIDE SEQUENCE [LARGE SCALE GENOMIC DNA]</scope>
    <source>
        <strain evidence="1 2">D4M1</strain>
    </source>
</reference>